<gene>
    <name evidence="2" type="ORF">FHR72_001739</name>
</gene>
<evidence type="ECO:0000256" key="1">
    <source>
        <dbReference type="SAM" id="MobiDB-lite"/>
    </source>
</evidence>
<sequence>MTQYGYRVFAVELHEGGKREPQPFGEAKRAEVDEQGKSTGVIHQFDYRDVVIGDVTAHRMRVYPFGITEAEDDETGPAQGKGMAIRFDSASRTGETVRLKFEQGVMNADGTLLVDGQDVAMKDKPTLHPYRATLLAETKGTIALLAVEVRGRSCPSSAVIRGLKACSEVPWRLQDLGNLAGEAAMMAFIRNAEVKRVVFDRWTYDDDGQRDRNDVSMSVTAHGVDVRSRVLEWAESFFETFPGVGRTKRVEVPEYDAEGNKLSRKQVAEARKQAKARQKAEQAAAKAERQHSAATRTQAATDALRQDVFVSRHETVDVPFNTVAVDLDDGNHHKKITPTTDFSKFTYVLGRGYVADDTFYDQAEKTLRELLPTIRTLPLSNGSAT</sequence>
<evidence type="ECO:0000313" key="2">
    <source>
        <dbReference type="EMBL" id="MBB2990271.1"/>
    </source>
</evidence>
<proteinExistence type="predicted"/>
<reference evidence="2 3" key="1">
    <citation type="submission" date="2020-08" db="EMBL/GenBank/DDBJ databases">
        <title>The Agave Microbiome: Exploring the role of microbial communities in plant adaptations to desert environments.</title>
        <authorList>
            <person name="Partida-Martinez L.P."/>
        </authorList>
    </citation>
    <scope>NUCLEOTIDE SEQUENCE [LARGE SCALE GENOMIC DNA]</scope>
    <source>
        <strain evidence="2 3">AT2.18</strain>
    </source>
</reference>
<keyword evidence="3" id="KW-1185">Reference proteome</keyword>
<dbReference type="EMBL" id="JACHVU010000003">
    <property type="protein sequence ID" value="MBB2990271.1"/>
    <property type="molecule type" value="Genomic_DNA"/>
</dbReference>
<name>A0A839QCN5_MYCIR</name>
<organism evidence="2 3">
    <name type="scientific">Mycolicibacterium iranicum</name>
    <name type="common">Mycobacterium iranicum</name>
    <dbReference type="NCBI Taxonomy" id="912594"/>
    <lineage>
        <taxon>Bacteria</taxon>
        <taxon>Bacillati</taxon>
        <taxon>Actinomycetota</taxon>
        <taxon>Actinomycetes</taxon>
        <taxon>Mycobacteriales</taxon>
        <taxon>Mycobacteriaceae</taxon>
        <taxon>Mycolicibacterium</taxon>
    </lineage>
</organism>
<dbReference type="Proteomes" id="UP000550501">
    <property type="component" value="Unassembled WGS sequence"/>
</dbReference>
<feature type="region of interest" description="Disordered" evidence="1">
    <location>
        <begin position="275"/>
        <end position="298"/>
    </location>
</feature>
<accession>A0A839QCN5</accession>
<evidence type="ECO:0000313" key="3">
    <source>
        <dbReference type="Proteomes" id="UP000550501"/>
    </source>
</evidence>
<comment type="caution">
    <text evidence="2">The sequence shown here is derived from an EMBL/GenBank/DDBJ whole genome shotgun (WGS) entry which is preliminary data.</text>
</comment>
<dbReference type="AlphaFoldDB" id="A0A839QCN5"/>
<protein>
    <submittedName>
        <fullName evidence="2">Uncharacterized protein</fullName>
    </submittedName>
</protein>